<gene>
    <name evidence="3" type="ORF">ACIBG2_40685</name>
</gene>
<evidence type="ECO:0000313" key="3">
    <source>
        <dbReference type="EMBL" id="MFI6503759.1"/>
    </source>
</evidence>
<evidence type="ECO:0000256" key="1">
    <source>
        <dbReference type="SAM" id="MobiDB-lite"/>
    </source>
</evidence>
<feature type="chain" id="PRO_5047267580" description="DUF5666 domain-containing protein" evidence="2">
    <location>
        <begin position="31"/>
        <end position="206"/>
    </location>
</feature>
<dbReference type="InterPro" id="IPR006311">
    <property type="entry name" value="TAT_signal"/>
</dbReference>
<evidence type="ECO:0000256" key="2">
    <source>
        <dbReference type="SAM" id="SignalP"/>
    </source>
</evidence>
<feature type="signal peptide" evidence="2">
    <location>
        <begin position="1"/>
        <end position="30"/>
    </location>
</feature>
<proteinExistence type="predicted"/>
<dbReference type="Proteomes" id="UP001612741">
    <property type="component" value="Unassembled WGS sequence"/>
</dbReference>
<comment type="caution">
    <text evidence="3">The sequence shown here is derived from an EMBL/GenBank/DDBJ whole genome shotgun (WGS) entry which is preliminary data.</text>
</comment>
<organism evidence="3 4">
    <name type="scientific">Nonomuraea typhae</name>
    <dbReference type="NCBI Taxonomy" id="2603600"/>
    <lineage>
        <taxon>Bacteria</taxon>
        <taxon>Bacillati</taxon>
        <taxon>Actinomycetota</taxon>
        <taxon>Actinomycetes</taxon>
        <taxon>Streptosporangiales</taxon>
        <taxon>Streptosporangiaceae</taxon>
        <taxon>Nonomuraea</taxon>
    </lineage>
</organism>
<keyword evidence="4" id="KW-1185">Reference proteome</keyword>
<name>A0ABW7Z8B7_9ACTN</name>
<feature type="region of interest" description="Disordered" evidence="1">
    <location>
        <begin position="31"/>
        <end position="67"/>
    </location>
</feature>
<keyword evidence="2" id="KW-0732">Signal</keyword>
<evidence type="ECO:0000313" key="4">
    <source>
        <dbReference type="Proteomes" id="UP001612741"/>
    </source>
</evidence>
<protein>
    <recommendedName>
        <fullName evidence="5">DUF5666 domain-containing protein</fullName>
    </recommendedName>
</protein>
<dbReference type="EMBL" id="JBITGY010000012">
    <property type="protein sequence ID" value="MFI6503759.1"/>
    <property type="molecule type" value="Genomic_DNA"/>
</dbReference>
<dbReference type="RefSeq" id="WP_397089515.1">
    <property type="nucleotide sequence ID" value="NZ_JBITGY010000012.1"/>
</dbReference>
<sequence length="206" mass="20499">MSHTTPARSLIAGAAAALVLAAGGAGMASAAAASTPTPAPSETPAPGETTITATVTPTPTSPAEPPKREHLRAFGGIRSEVVVPKEGGGFQTIATHTGEVTAAGADSITVKSEDDFSRTYSVADDTRVSAGPQGVAGIKTGDTVHVTAVLDGEDGAKGAAQQITDLTRPALAQPLAHGMLLPGPMPPDAVITKRLPGKSPENLGEN</sequence>
<evidence type="ECO:0008006" key="5">
    <source>
        <dbReference type="Google" id="ProtNLM"/>
    </source>
</evidence>
<reference evidence="3 4" key="1">
    <citation type="submission" date="2024-10" db="EMBL/GenBank/DDBJ databases">
        <title>The Natural Products Discovery Center: Release of the First 8490 Sequenced Strains for Exploring Actinobacteria Biosynthetic Diversity.</title>
        <authorList>
            <person name="Kalkreuter E."/>
            <person name="Kautsar S.A."/>
            <person name="Yang D."/>
            <person name="Bader C.D."/>
            <person name="Teijaro C.N."/>
            <person name="Fluegel L."/>
            <person name="Davis C.M."/>
            <person name="Simpson J.R."/>
            <person name="Lauterbach L."/>
            <person name="Steele A.D."/>
            <person name="Gui C."/>
            <person name="Meng S."/>
            <person name="Li G."/>
            <person name="Viehrig K."/>
            <person name="Ye F."/>
            <person name="Su P."/>
            <person name="Kiefer A.F."/>
            <person name="Nichols A."/>
            <person name="Cepeda A.J."/>
            <person name="Yan W."/>
            <person name="Fan B."/>
            <person name="Jiang Y."/>
            <person name="Adhikari A."/>
            <person name="Zheng C.-J."/>
            <person name="Schuster L."/>
            <person name="Cowan T.M."/>
            <person name="Smanski M.J."/>
            <person name="Chevrette M.G."/>
            <person name="De Carvalho L.P.S."/>
            <person name="Shen B."/>
        </authorList>
    </citation>
    <scope>NUCLEOTIDE SEQUENCE [LARGE SCALE GENOMIC DNA]</scope>
    <source>
        <strain evidence="3 4">NPDC050545</strain>
    </source>
</reference>
<feature type="region of interest" description="Disordered" evidence="1">
    <location>
        <begin position="182"/>
        <end position="206"/>
    </location>
</feature>
<feature type="compositionally biased region" description="Low complexity" evidence="1">
    <location>
        <begin position="44"/>
        <end position="58"/>
    </location>
</feature>
<dbReference type="PROSITE" id="PS51318">
    <property type="entry name" value="TAT"/>
    <property type="match status" value="1"/>
</dbReference>
<accession>A0ABW7Z8B7</accession>